<sequence length="231" mass="24512">MPSRIPPPTNLAGPNPQGRAPTNQPAAPRSTTTSALSQARNGAARQSMENNQGSQNSLEAARPRAGGPSRQASTVPSIPSWVGQLPSEASGYSMMVPRAPNNTAATLGPPSNAGQQSMMPPPARTARPAVTWQAPVSTVNRPATQGFPPASVMGSEAQTLVRRGAQSGTQGPVNMQWPVVQQQPAVYPQAPVVNNYNYNYNPIDNRQNITNTSHPPGRSYPFTRDECHCNE</sequence>
<gene>
    <name evidence="2" type="ORF">Daus18300_007996</name>
</gene>
<keyword evidence="3" id="KW-1185">Reference proteome</keyword>
<protein>
    <submittedName>
        <fullName evidence="2">Uncharacterized protein</fullName>
    </submittedName>
</protein>
<evidence type="ECO:0000313" key="2">
    <source>
        <dbReference type="EMBL" id="KAL1864031.1"/>
    </source>
</evidence>
<feature type="compositionally biased region" description="Polar residues" evidence="1">
    <location>
        <begin position="20"/>
        <end position="40"/>
    </location>
</feature>
<proteinExistence type="predicted"/>
<evidence type="ECO:0000313" key="3">
    <source>
        <dbReference type="Proteomes" id="UP001583177"/>
    </source>
</evidence>
<reference evidence="2 3" key="1">
    <citation type="journal article" date="2024" name="IMA Fungus">
        <title>IMA Genome - F19 : A genome assembly and annotation guide to empower mycologists, including annotated draft genome sequences of Ceratocystis pirilliformis, Diaporthe australafricana, Fusarium ophioides, Paecilomyces lecythidis, and Sporothrix stenoceras.</title>
        <authorList>
            <person name="Aylward J."/>
            <person name="Wilson A.M."/>
            <person name="Visagie C.M."/>
            <person name="Spraker J."/>
            <person name="Barnes I."/>
            <person name="Buitendag C."/>
            <person name="Ceriani C."/>
            <person name="Del Mar Angel L."/>
            <person name="du Plessis D."/>
            <person name="Fuchs T."/>
            <person name="Gasser K."/>
            <person name="Kramer D."/>
            <person name="Li W."/>
            <person name="Munsamy K."/>
            <person name="Piso A."/>
            <person name="Price J.L."/>
            <person name="Sonnekus B."/>
            <person name="Thomas C."/>
            <person name="van der Nest A."/>
            <person name="van Dijk A."/>
            <person name="van Heerden A."/>
            <person name="van Vuuren N."/>
            <person name="Yilmaz N."/>
            <person name="Duong T.A."/>
            <person name="van der Merwe N.A."/>
            <person name="Wingfield M.J."/>
            <person name="Wingfield B.D."/>
        </authorList>
    </citation>
    <scope>NUCLEOTIDE SEQUENCE [LARGE SCALE GENOMIC DNA]</scope>
    <source>
        <strain evidence="2 3">CMW 18300</strain>
    </source>
</reference>
<dbReference type="Proteomes" id="UP001583177">
    <property type="component" value="Unassembled WGS sequence"/>
</dbReference>
<accession>A0ABR3WK76</accession>
<feature type="region of interest" description="Disordered" evidence="1">
    <location>
        <begin position="207"/>
        <end position="231"/>
    </location>
</feature>
<name>A0ABR3WK76_9PEZI</name>
<organism evidence="2 3">
    <name type="scientific">Diaporthe australafricana</name>
    <dbReference type="NCBI Taxonomy" id="127596"/>
    <lineage>
        <taxon>Eukaryota</taxon>
        <taxon>Fungi</taxon>
        <taxon>Dikarya</taxon>
        <taxon>Ascomycota</taxon>
        <taxon>Pezizomycotina</taxon>
        <taxon>Sordariomycetes</taxon>
        <taxon>Sordariomycetidae</taxon>
        <taxon>Diaporthales</taxon>
        <taxon>Diaporthaceae</taxon>
        <taxon>Diaporthe</taxon>
    </lineage>
</organism>
<dbReference type="EMBL" id="JAWRVE010000072">
    <property type="protein sequence ID" value="KAL1864031.1"/>
    <property type="molecule type" value="Genomic_DNA"/>
</dbReference>
<comment type="caution">
    <text evidence="2">The sequence shown here is derived from an EMBL/GenBank/DDBJ whole genome shotgun (WGS) entry which is preliminary data.</text>
</comment>
<feature type="region of interest" description="Disordered" evidence="1">
    <location>
        <begin position="1"/>
        <end position="125"/>
    </location>
</feature>
<evidence type="ECO:0000256" key="1">
    <source>
        <dbReference type="SAM" id="MobiDB-lite"/>
    </source>
</evidence>
<feature type="compositionally biased region" description="Polar residues" evidence="1">
    <location>
        <begin position="47"/>
        <end position="58"/>
    </location>
</feature>